<name>A0A2K8KT18_9GAMM</name>
<evidence type="ECO:0000313" key="3">
    <source>
        <dbReference type="Proteomes" id="UP000229757"/>
    </source>
</evidence>
<proteinExistence type="predicted"/>
<accession>A0A2K8KT18</accession>
<dbReference type="EMBL" id="CP011797">
    <property type="protein sequence ID" value="ATX77853.1"/>
    <property type="molecule type" value="Genomic_DNA"/>
</dbReference>
<reference evidence="2 3" key="1">
    <citation type="journal article" date="2017" name="Environ. Microbiol.">
        <title>Genomic and physiological analyses of 'Reinekea forsetii' reveal a versatile opportunistic lifestyle during spring algae blooms.</title>
        <authorList>
            <person name="Avci B."/>
            <person name="Hahnke R.L."/>
            <person name="Chafee M."/>
            <person name="Fischer T."/>
            <person name="Gruber-Vodicka H."/>
            <person name="Tegetmeyer H.E."/>
            <person name="Harder J."/>
            <person name="Fuchs B.M."/>
            <person name="Amann R.I."/>
            <person name="Teeling H."/>
        </authorList>
    </citation>
    <scope>NUCLEOTIDE SEQUENCE [LARGE SCALE GENOMIC DNA]</scope>
    <source>
        <strain evidence="2 3">Hel1_31_D35</strain>
    </source>
</reference>
<dbReference type="SUPFAM" id="SSF143422">
    <property type="entry name" value="Transposase IS200-like"/>
    <property type="match status" value="1"/>
</dbReference>
<dbReference type="InterPro" id="IPR002686">
    <property type="entry name" value="Transposase_17"/>
</dbReference>
<dbReference type="Proteomes" id="UP000229757">
    <property type="component" value="Chromosome"/>
</dbReference>
<feature type="domain" description="Transposase IS200-like" evidence="1">
    <location>
        <begin position="28"/>
        <end position="144"/>
    </location>
</feature>
<gene>
    <name evidence="2" type="ORF">REIFOR_02731</name>
</gene>
<keyword evidence="3" id="KW-1185">Reference proteome</keyword>
<dbReference type="PANTHER" id="PTHR34322:SF2">
    <property type="entry name" value="TRANSPOSASE IS200-LIKE DOMAIN-CONTAINING PROTEIN"/>
    <property type="match status" value="1"/>
</dbReference>
<dbReference type="GO" id="GO:0003677">
    <property type="term" value="F:DNA binding"/>
    <property type="evidence" value="ECO:0007669"/>
    <property type="project" value="InterPro"/>
</dbReference>
<dbReference type="AlphaFoldDB" id="A0A2K8KT18"/>
<evidence type="ECO:0000259" key="1">
    <source>
        <dbReference type="SMART" id="SM01321"/>
    </source>
</evidence>
<protein>
    <submittedName>
        <fullName evidence="2">Transposase-like protein</fullName>
    </submittedName>
</protein>
<dbReference type="Pfam" id="PF01797">
    <property type="entry name" value="Y1_Tnp"/>
    <property type="match status" value="1"/>
</dbReference>
<dbReference type="GO" id="GO:0006313">
    <property type="term" value="P:DNA transposition"/>
    <property type="evidence" value="ECO:0007669"/>
    <property type="project" value="InterPro"/>
</dbReference>
<dbReference type="Gene3D" id="3.30.70.1290">
    <property type="entry name" value="Transposase IS200-like"/>
    <property type="match status" value="1"/>
</dbReference>
<sequence length="249" mass="28840">MLPTCPIVCNLETKQKEFAMPRIGRVVAPNMPHHIVQRGHNKNAIFVENADYSYYLNTLVKWTRLLSVNVYAWCLMTNHVHLLLDPGDNVKSIGLLMKRLAGRQTRYVNKQEHRTGSLWEGRYKMSIVESDSYFLQCCRYIELNPVKAKMVAQPEHYRWSSYQENAGLSPPQIIDRTAFKKLNDIGFNHYREFVAKGSSISEAIFISQMLESNRLTGKAPFVEEIELRTGIRLEFKRPGRPAKEHKITN</sequence>
<dbReference type="InterPro" id="IPR036515">
    <property type="entry name" value="Transposase_17_sf"/>
</dbReference>
<dbReference type="KEGG" id="rfo:REIFOR_02731"/>
<evidence type="ECO:0000313" key="2">
    <source>
        <dbReference type="EMBL" id="ATX77853.1"/>
    </source>
</evidence>
<dbReference type="GO" id="GO:0004803">
    <property type="term" value="F:transposase activity"/>
    <property type="evidence" value="ECO:0007669"/>
    <property type="project" value="InterPro"/>
</dbReference>
<organism evidence="2 3">
    <name type="scientific">Reinekea forsetii</name>
    <dbReference type="NCBI Taxonomy" id="1336806"/>
    <lineage>
        <taxon>Bacteria</taxon>
        <taxon>Pseudomonadati</taxon>
        <taxon>Pseudomonadota</taxon>
        <taxon>Gammaproteobacteria</taxon>
        <taxon>Oceanospirillales</taxon>
        <taxon>Saccharospirillaceae</taxon>
        <taxon>Reinekea</taxon>
    </lineage>
</organism>
<dbReference type="SMART" id="SM01321">
    <property type="entry name" value="Y1_Tnp"/>
    <property type="match status" value="1"/>
</dbReference>
<dbReference type="PANTHER" id="PTHR34322">
    <property type="entry name" value="TRANSPOSASE, Y1_TNP DOMAIN-CONTAINING"/>
    <property type="match status" value="1"/>
</dbReference>